<dbReference type="PROSITE" id="PS01246">
    <property type="entry name" value="UPF0003"/>
    <property type="match status" value="1"/>
</dbReference>
<evidence type="ECO:0000256" key="8">
    <source>
        <dbReference type="SAM" id="Phobius"/>
    </source>
</evidence>
<name>A0ABZ2RE27_ECTME</name>
<dbReference type="InterPro" id="IPR011014">
    <property type="entry name" value="MscS_channel_TM-2"/>
</dbReference>
<dbReference type="Pfam" id="PF21082">
    <property type="entry name" value="MS_channel_3rd"/>
    <property type="match status" value="1"/>
</dbReference>
<accession>A0ABZ2RE27</accession>
<feature type="transmembrane region" description="Helical" evidence="8">
    <location>
        <begin position="714"/>
        <end position="733"/>
    </location>
</feature>
<feature type="domain" description="Mechanosensitive ion channel MscS" evidence="10">
    <location>
        <begin position="917"/>
        <end position="982"/>
    </location>
</feature>
<feature type="coiled-coil region" evidence="7">
    <location>
        <begin position="402"/>
        <end position="429"/>
    </location>
</feature>
<keyword evidence="5 8" id="KW-1133">Transmembrane helix</keyword>
<feature type="transmembrane region" description="Helical" evidence="8">
    <location>
        <begin position="901"/>
        <end position="929"/>
    </location>
</feature>
<keyword evidence="4 8" id="KW-0812">Transmembrane</keyword>
<evidence type="ECO:0000313" key="16">
    <source>
        <dbReference type="Proteomes" id="UP001476583"/>
    </source>
</evidence>
<keyword evidence="9" id="KW-0732">Signal</keyword>
<evidence type="ECO:0000259" key="10">
    <source>
        <dbReference type="Pfam" id="PF00924"/>
    </source>
</evidence>
<dbReference type="InterPro" id="IPR023408">
    <property type="entry name" value="MscS_beta-dom_sf"/>
</dbReference>
<dbReference type="Gene3D" id="2.30.30.60">
    <property type="match status" value="1"/>
</dbReference>
<feature type="coiled-coil region" evidence="7">
    <location>
        <begin position="74"/>
        <end position="101"/>
    </location>
</feature>
<evidence type="ECO:0000256" key="6">
    <source>
        <dbReference type="ARBA" id="ARBA00023136"/>
    </source>
</evidence>
<feature type="chain" id="PRO_5046567595" evidence="9">
    <location>
        <begin position="25"/>
        <end position="1104"/>
    </location>
</feature>
<dbReference type="InterPro" id="IPR025692">
    <property type="entry name" value="MscS_IM_dom1"/>
</dbReference>
<feature type="transmembrane region" description="Helical" evidence="8">
    <location>
        <begin position="783"/>
        <end position="806"/>
    </location>
</feature>
<dbReference type="Gene3D" id="1.10.287.1260">
    <property type="match status" value="1"/>
</dbReference>
<dbReference type="Pfam" id="PF12794">
    <property type="entry name" value="MscS_TM"/>
    <property type="match status" value="1"/>
</dbReference>
<reference evidence="15 16" key="1">
    <citation type="submission" date="2024-03" db="EMBL/GenBank/DDBJ databases">
        <title>Complete genome of BD2.</title>
        <authorList>
            <person name="Cao G."/>
        </authorList>
    </citation>
    <scope>NUCLEOTIDE SEQUENCE [LARGE SCALE GENOMIC DNA]</scope>
    <source>
        <strain evidence="15 16">BD2</strain>
    </source>
</reference>
<dbReference type="InterPro" id="IPR006685">
    <property type="entry name" value="MscS_channel_2nd"/>
</dbReference>
<dbReference type="InterPro" id="IPR049142">
    <property type="entry name" value="MS_channel_1st"/>
</dbReference>
<feature type="transmembrane region" description="Helical" evidence="8">
    <location>
        <begin position="537"/>
        <end position="560"/>
    </location>
</feature>
<evidence type="ECO:0000259" key="12">
    <source>
        <dbReference type="Pfam" id="PF12795"/>
    </source>
</evidence>
<dbReference type="PANTHER" id="PTHR30347">
    <property type="entry name" value="POTASSIUM CHANNEL RELATED"/>
    <property type="match status" value="1"/>
</dbReference>
<sequence>MTSLRFLLPCLLLSLALNAFTAQAAEIPKAENIQSSLDQLAERKLPEAEQAAAKQALEKTLALLTERDDILKRLSALEEQLSKAPSQIREAQRELEQLQSTKPVNVRQQFADSSLASLELRLAERNAQLGDWQQLLIEANSQLISSKTRPERTQTELSNDQARSQAIMVSLKTERDAGKPLTRERRDQLLAELAMLEAKTRVSRQELAGNTQLQDLSNSRRALLEERIARVLVELQDLQSLINDKRHDISEQTLAEQSDEVKKAGKDNLLAQESSRNLKLSDQLLQVTERLNRLTHKNLETKQQLDNLSQSDQALEEQINVLQGSLLLSRILYTQQLSLPQLRLDGNLTEQIADLRLNQFELGQHREEISNPEQYVDKLLAKSGDEAVSQNNELRDKLIVIINSRLELIDQLNRELNALLNESITLQLNQKQLQNTADTLRKTLDEQMFWIPSNKPLDLEWLKSAPHRLEQQFMEMPWGANIQQLISGLTSRPLIFLPLLLLIGLLLWKRTYLQRKLDELHQDIGHYKNDSQLHTPLAITLNLLLALPGTLFLALCGYALELDAQGQNANLSLAFYQMAEAWLLFYTLYRILCPSGVAELHFRWARPNVAYLQRYVKLLGLVVLAMVAVVSIAEHQPAMLADDVIGIAIMLIGLALMTWLMGRLLLAGPLREHGTRITLLVGFAFTATPVILIFAIGFGYYYTSLKLTDRLIDTLYLLIIWLILDSGFARGLAVAARRLAYQRVLAKRQAQIKEAEDGTEIPAEEPKLDIEQINQQSQRMIRLALLGCFIGALYLIWADLLSVLTYLDGFVLYEYTSGAGAEVSMVPMSVLDVLGALLVSAITIIMARNLPGLLEVLVLSRMSLAQGSAYATTTLLSYAIAGLGIASTLSILGVSWDKLQWLVAALSVGIGFGMQAIFANFISGLILLFERPIRIGDTVTIGTVTGTVNRIHIRATHITDSDRKAVVVPNQILLTSQLINWTLTDTVTRVVLTFSVSRGADLDQVKELLLQAAQENSRVLREPAPSAQLTLYGSSQNFELKIYVRELGDRSLATDELNRRIDQLFSENGINLSSPSKVEVTLANNQGQTHKLEEFIEQQAENRT</sequence>
<evidence type="ECO:0000313" key="15">
    <source>
        <dbReference type="EMBL" id="WXL25274.1"/>
    </source>
</evidence>
<dbReference type="InterPro" id="IPR052702">
    <property type="entry name" value="MscS-like_channel"/>
</dbReference>
<dbReference type="Gene3D" id="3.30.70.100">
    <property type="match status" value="1"/>
</dbReference>
<evidence type="ECO:0000256" key="1">
    <source>
        <dbReference type="ARBA" id="ARBA00004651"/>
    </source>
</evidence>
<evidence type="ECO:0000259" key="11">
    <source>
        <dbReference type="Pfam" id="PF12794"/>
    </source>
</evidence>
<dbReference type="SUPFAM" id="SSF82689">
    <property type="entry name" value="Mechanosensitive channel protein MscS (YggB), C-terminal domain"/>
    <property type="match status" value="1"/>
</dbReference>
<feature type="domain" description="Mechanosensitive ion channel MscS C-terminal" evidence="13">
    <location>
        <begin position="990"/>
        <end position="1071"/>
    </location>
</feature>
<keyword evidence="6 8" id="KW-0472">Membrane</keyword>
<gene>
    <name evidence="15" type="primary">mscK</name>
    <name evidence="15" type="ORF">WG219_18525</name>
</gene>
<feature type="domain" description="Mechanosensitive ion channel MscS porin" evidence="12">
    <location>
        <begin position="36"/>
        <end position="272"/>
    </location>
</feature>
<keyword evidence="3" id="KW-1003">Cell membrane</keyword>
<comment type="similarity">
    <text evidence="2">Belongs to the MscS (TC 1.A.23) family.</text>
</comment>
<dbReference type="InterPro" id="IPR010920">
    <property type="entry name" value="LSM_dom_sf"/>
</dbReference>
<proteinExistence type="inferred from homology"/>
<feature type="transmembrane region" description="Helical" evidence="8">
    <location>
        <begin position="489"/>
        <end position="508"/>
    </location>
</feature>
<dbReference type="Proteomes" id="UP001476583">
    <property type="component" value="Chromosome"/>
</dbReference>
<dbReference type="NCBIfam" id="NF008438">
    <property type="entry name" value="PRK11281.1"/>
    <property type="match status" value="1"/>
</dbReference>
<dbReference type="EMBL" id="CP148074">
    <property type="protein sequence ID" value="WXL25274.1"/>
    <property type="molecule type" value="Genomic_DNA"/>
</dbReference>
<feature type="coiled-coil region" evidence="7">
    <location>
        <begin position="291"/>
        <end position="318"/>
    </location>
</feature>
<feature type="transmembrane region" description="Helical" evidence="8">
    <location>
        <begin position="868"/>
        <end position="895"/>
    </location>
</feature>
<feature type="domain" description="Mechanosensitive ion channel transmembrane helices 2/3" evidence="14">
    <location>
        <begin position="874"/>
        <end position="915"/>
    </location>
</feature>
<evidence type="ECO:0000259" key="13">
    <source>
        <dbReference type="Pfam" id="PF21082"/>
    </source>
</evidence>
<keyword evidence="16" id="KW-1185">Reference proteome</keyword>
<dbReference type="Pfam" id="PF12795">
    <property type="entry name" value="MscS_porin"/>
    <property type="match status" value="1"/>
</dbReference>
<keyword evidence="7" id="KW-0175">Coiled coil</keyword>
<dbReference type="Pfam" id="PF00924">
    <property type="entry name" value="MS_channel_2nd"/>
    <property type="match status" value="1"/>
</dbReference>
<dbReference type="InterPro" id="IPR011066">
    <property type="entry name" value="MscS_channel_C_sf"/>
</dbReference>
<evidence type="ECO:0000256" key="4">
    <source>
        <dbReference type="ARBA" id="ARBA00022692"/>
    </source>
</evidence>
<evidence type="ECO:0000256" key="5">
    <source>
        <dbReference type="ARBA" id="ARBA00022989"/>
    </source>
</evidence>
<dbReference type="Pfam" id="PF21088">
    <property type="entry name" value="MS_channel_1st"/>
    <property type="match status" value="1"/>
</dbReference>
<protein>
    <submittedName>
        <fullName evidence="15">Mechanosensitive channel MscK</fullName>
    </submittedName>
</protein>
<feature type="transmembrane region" description="Helical" evidence="8">
    <location>
        <begin position="572"/>
        <end position="593"/>
    </location>
</feature>
<dbReference type="PANTHER" id="PTHR30347:SF1">
    <property type="entry name" value="MECHANOSENSITIVE CHANNEL MSCK"/>
    <property type="match status" value="1"/>
</dbReference>
<evidence type="ECO:0000259" key="14">
    <source>
        <dbReference type="Pfam" id="PF21088"/>
    </source>
</evidence>
<feature type="transmembrane region" description="Helical" evidence="8">
    <location>
        <begin position="645"/>
        <end position="666"/>
    </location>
</feature>
<evidence type="ECO:0000256" key="7">
    <source>
        <dbReference type="SAM" id="Coils"/>
    </source>
</evidence>
<evidence type="ECO:0000256" key="2">
    <source>
        <dbReference type="ARBA" id="ARBA00008017"/>
    </source>
</evidence>
<dbReference type="SUPFAM" id="SSF50182">
    <property type="entry name" value="Sm-like ribonucleoproteins"/>
    <property type="match status" value="1"/>
</dbReference>
<feature type="signal peptide" evidence="9">
    <location>
        <begin position="1"/>
        <end position="24"/>
    </location>
</feature>
<dbReference type="InterPro" id="IPR024393">
    <property type="entry name" value="MscS_porin"/>
</dbReference>
<feature type="transmembrane region" description="Helical" evidence="8">
    <location>
        <begin position="678"/>
        <end position="702"/>
    </location>
</feature>
<feature type="transmembrane region" description="Helical" evidence="8">
    <location>
        <begin position="826"/>
        <end position="847"/>
    </location>
</feature>
<organism evidence="15 16">
    <name type="scientific">Ectopseudomonas mendocina</name>
    <name type="common">Pseudomonas mendocina</name>
    <dbReference type="NCBI Taxonomy" id="300"/>
    <lineage>
        <taxon>Bacteria</taxon>
        <taxon>Pseudomonadati</taxon>
        <taxon>Pseudomonadota</taxon>
        <taxon>Gammaproteobacteria</taxon>
        <taxon>Pseudomonadales</taxon>
        <taxon>Pseudomonadaceae</taxon>
        <taxon>Ectopseudomonas</taxon>
    </lineage>
</organism>
<evidence type="ECO:0000256" key="9">
    <source>
        <dbReference type="SAM" id="SignalP"/>
    </source>
</evidence>
<dbReference type="InterPro" id="IPR006686">
    <property type="entry name" value="MscS_channel_CS"/>
</dbReference>
<feature type="transmembrane region" description="Helical" evidence="8">
    <location>
        <begin position="614"/>
        <end position="633"/>
    </location>
</feature>
<dbReference type="InterPro" id="IPR049278">
    <property type="entry name" value="MS_channel_C"/>
</dbReference>
<dbReference type="SUPFAM" id="SSF82861">
    <property type="entry name" value="Mechanosensitive channel protein MscS (YggB), transmembrane region"/>
    <property type="match status" value="1"/>
</dbReference>
<comment type="subcellular location">
    <subcellularLocation>
        <location evidence="1">Cell membrane</location>
        <topology evidence="1">Multi-pass membrane protein</topology>
    </subcellularLocation>
</comment>
<feature type="domain" description="Mechanosensitive ion channel inner membrane" evidence="11">
    <location>
        <begin position="493"/>
        <end position="813"/>
    </location>
</feature>
<evidence type="ECO:0000256" key="3">
    <source>
        <dbReference type="ARBA" id="ARBA00022475"/>
    </source>
</evidence>